<evidence type="ECO:0000256" key="1">
    <source>
        <dbReference type="SAM" id="Phobius"/>
    </source>
</evidence>
<proteinExistence type="predicted"/>
<dbReference type="Proteomes" id="UP000306912">
    <property type="component" value="Unassembled WGS sequence"/>
</dbReference>
<dbReference type="EMBL" id="VBWP01000006">
    <property type="protein sequence ID" value="TLG72982.1"/>
    <property type="molecule type" value="Genomic_DNA"/>
</dbReference>
<keyword evidence="1" id="KW-0472">Membrane</keyword>
<comment type="caution">
    <text evidence="2">The sequence shown here is derived from an EMBL/GenBank/DDBJ whole genome shotgun (WGS) entry which is preliminary data.</text>
</comment>
<feature type="transmembrane region" description="Helical" evidence="1">
    <location>
        <begin position="31"/>
        <end position="54"/>
    </location>
</feature>
<accession>A0A5R8QD05</accession>
<sequence>MENNRNDIEHLLRNSQQSAANYPRQSSGIGVLIALICGCLVIGLLLGTPIGYLVSAPFYEDTVYLEPDDYDYEASYYTSLINNMESAIRYYDMPELEIGAAYKVPFNYAGEPVVITIDSLTTGKADFYGDEEDALSITLTIDNMTSDEVYASLNSIIEIVDQDGNLISSDYSGDTVYGDIMAGDSIVLDDIYELSGVTEITVRLYGYSSIPSAEATFKVSDLKKTNAVSL</sequence>
<evidence type="ECO:0000313" key="2">
    <source>
        <dbReference type="EMBL" id="TLG72982.1"/>
    </source>
</evidence>
<dbReference type="InParanoid" id="A0A5R8QD05"/>
<keyword evidence="1" id="KW-0812">Transmembrane</keyword>
<organism evidence="2 3">
    <name type="scientific">Culicoidibacter larvae</name>
    <dbReference type="NCBI Taxonomy" id="2579976"/>
    <lineage>
        <taxon>Bacteria</taxon>
        <taxon>Bacillati</taxon>
        <taxon>Bacillota</taxon>
        <taxon>Culicoidibacteria</taxon>
        <taxon>Culicoidibacterales</taxon>
        <taxon>Culicoidibacteraceae</taxon>
        <taxon>Culicoidibacter</taxon>
    </lineage>
</organism>
<name>A0A5R8QD05_9FIRM</name>
<gene>
    <name evidence="2" type="ORF">FEZ08_08020</name>
</gene>
<dbReference type="AlphaFoldDB" id="A0A5R8QD05"/>
<protein>
    <submittedName>
        <fullName evidence="2">Uncharacterized protein</fullName>
    </submittedName>
</protein>
<evidence type="ECO:0000313" key="3">
    <source>
        <dbReference type="Proteomes" id="UP000306912"/>
    </source>
</evidence>
<keyword evidence="3" id="KW-1185">Reference proteome</keyword>
<reference evidence="2 3" key="1">
    <citation type="submission" date="2019-05" db="EMBL/GenBank/DDBJ databases">
        <title>Culicoidintestinum kansasii gen. nov., sp. nov. from the gastrointestinal tract of the biting midge, Culicoides sonorensis.</title>
        <authorList>
            <person name="Neupane S."/>
            <person name="Ghosh A."/>
            <person name="Gunther S."/>
            <person name="Martin K."/>
            <person name="Zurek L."/>
        </authorList>
    </citation>
    <scope>NUCLEOTIDE SEQUENCE [LARGE SCALE GENOMIC DNA]</scope>
    <source>
        <strain evidence="2 3">CS-1</strain>
    </source>
</reference>
<dbReference type="RefSeq" id="WP_138191208.1">
    <property type="nucleotide sequence ID" value="NZ_VBWP01000006.1"/>
</dbReference>
<keyword evidence="1" id="KW-1133">Transmembrane helix</keyword>